<evidence type="ECO:0000259" key="1">
    <source>
        <dbReference type="PROSITE" id="PS51459"/>
    </source>
</evidence>
<accession>A0A3S4FX99</accession>
<dbReference type="InterPro" id="IPR036597">
    <property type="entry name" value="Fido-like_dom_sf"/>
</dbReference>
<dbReference type="Proteomes" id="UP000275676">
    <property type="component" value="Chromosome"/>
</dbReference>
<dbReference type="PANTHER" id="PTHR39426:SF1">
    <property type="entry name" value="HOMOLOGY TO DEATH-ON-CURING PROTEIN OF PHAGE P1"/>
    <property type="match status" value="1"/>
</dbReference>
<dbReference type="SUPFAM" id="SSF140931">
    <property type="entry name" value="Fic-like"/>
    <property type="match status" value="1"/>
</dbReference>
<reference evidence="2 3" key="1">
    <citation type="submission" date="2018-12" db="EMBL/GenBank/DDBJ databases">
        <authorList>
            <consortium name="Pathogen Informatics"/>
        </authorList>
    </citation>
    <scope>NUCLEOTIDE SEQUENCE [LARGE SCALE GENOMIC DNA]</scope>
    <source>
        <strain evidence="2 3">NCTC10047</strain>
    </source>
</reference>
<sequence length="153" mass="17658">MDDITFNYFDIHHAIRVHDWIIDKTGGLHGIRDQGVLESALEHIQNDWYYPEFVDKLSHLFFAINKFHAFTDGNKRSGIALSTYFLEINGFGHCVQLFVREMENIAVWVADGAIEKELLKNIVHDLILCEEILETTKLNIAIAVMEFDAQRHG</sequence>
<dbReference type="InterPro" id="IPR053737">
    <property type="entry name" value="Type_II_TA_Toxin"/>
</dbReference>
<dbReference type="AlphaFoldDB" id="A0A3S4FX99"/>
<name>A0A3S4FX99_SALER</name>
<gene>
    <name evidence="2" type="ORF">NCTC10047_00115</name>
</gene>
<dbReference type="GO" id="GO:0016301">
    <property type="term" value="F:kinase activity"/>
    <property type="evidence" value="ECO:0007669"/>
    <property type="project" value="InterPro"/>
</dbReference>
<dbReference type="InterPro" id="IPR003812">
    <property type="entry name" value="Fido"/>
</dbReference>
<evidence type="ECO:0000313" key="3">
    <source>
        <dbReference type="Proteomes" id="UP000275676"/>
    </source>
</evidence>
<dbReference type="EMBL" id="LR134156">
    <property type="protein sequence ID" value="VEA74336.1"/>
    <property type="molecule type" value="Genomic_DNA"/>
</dbReference>
<dbReference type="PANTHER" id="PTHR39426">
    <property type="entry name" value="HOMOLOGY TO DEATH-ON-CURING PROTEIN OF PHAGE P1"/>
    <property type="match status" value="1"/>
</dbReference>
<dbReference type="NCBIfam" id="TIGR01550">
    <property type="entry name" value="DOC_P1"/>
    <property type="match status" value="1"/>
</dbReference>
<organism evidence="2 3">
    <name type="scientific">Salmonella enterica subsp. arizonae</name>
    <dbReference type="NCBI Taxonomy" id="59203"/>
    <lineage>
        <taxon>Bacteria</taxon>
        <taxon>Pseudomonadati</taxon>
        <taxon>Pseudomonadota</taxon>
        <taxon>Gammaproteobacteria</taxon>
        <taxon>Enterobacterales</taxon>
        <taxon>Enterobacteriaceae</taxon>
        <taxon>Salmonella</taxon>
    </lineage>
</organism>
<feature type="domain" description="Fido" evidence="1">
    <location>
        <begin position="9"/>
        <end position="128"/>
    </location>
</feature>
<dbReference type="Gene3D" id="1.20.120.1870">
    <property type="entry name" value="Fic/DOC protein, Fido domain"/>
    <property type="match status" value="1"/>
</dbReference>
<proteinExistence type="predicted"/>
<dbReference type="PROSITE" id="PS51459">
    <property type="entry name" value="FIDO"/>
    <property type="match status" value="1"/>
</dbReference>
<protein>
    <submittedName>
        <fullName evidence="2">Death-on-curing family protein</fullName>
    </submittedName>
</protein>
<dbReference type="Pfam" id="PF02661">
    <property type="entry name" value="Fic"/>
    <property type="match status" value="1"/>
</dbReference>
<evidence type="ECO:0000313" key="2">
    <source>
        <dbReference type="EMBL" id="VEA74336.1"/>
    </source>
</evidence>
<dbReference type="InterPro" id="IPR006440">
    <property type="entry name" value="Doc"/>
</dbReference>